<dbReference type="PANTHER" id="PTHR36307">
    <property type="entry name" value="FLAGELLA BASAL BODY P-RING FORMATION PROTEIN FLGA"/>
    <property type="match status" value="1"/>
</dbReference>
<organism evidence="6 7">
    <name type="scientific">Limobrevibacterium gyesilva</name>
    <dbReference type="NCBI Taxonomy" id="2991712"/>
    <lineage>
        <taxon>Bacteria</taxon>
        <taxon>Pseudomonadati</taxon>
        <taxon>Pseudomonadota</taxon>
        <taxon>Alphaproteobacteria</taxon>
        <taxon>Acetobacterales</taxon>
        <taxon>Acetobacteraceae</taxon>
        <taxon>Limobrevibacterium</taxon>
    </lineage>
</organism>
<dbReference type="RefSeq" id="WP_264713808.1">
    <property type="nucleotide sequence ID" value="NZ_JAPDNT010000006.1"/>
</dbReference>
<dbReference type="GO" id="GO:0044780">
    <property type="term" value="P:bacterial-type flagellum assembly"/>
    <property type="evidence" value="ECO:0007669"/>
    <property type="project" value="InterPro"/>
</dbReference>
<feature type="signal peptide" evidence="4">
    <location>
        <begin position="1"/>
        <end position="20"/>
    </location>
</feature>
<keyword evidence="6" id="KW-0282">Flagellum</keyword>
<evidence type="ECO:0000256" key="4">
    <source>
        <dbReference type="SAM" id="SignalP"/>
    </source>
</evidence>
<evidence type="ECO:0000259" key="5">
    <source>
        <dbReference type="SMART" id="SM00858"/>
    </source>
</evidence>
<name>A0AA41YMM0_9PROT</name>
<proteinExistence type="predicted"/>
<dbReference type="CDD" id="cd11614">
    <property type="entry name" value="SAF_CpaB_FlgA_like"/>
    <property type="match status" value="1"/>
</dbReference>
<feature type="chain" id="PRO_5041356389" evidence="4">
    <location>
        <begin position="21"/>
        <end position="328"/>
    </location>
</feature>
<reference evidence="6" key="1">
    <citation type="submission" date="2022-09" db="EMBL/GenBank/DDBJ databases">
        <title>Rhodovastum sp. nov. RN2-1 isolated from soil in Seongnam, South Korea.</title>
        <authorList>
            <person name="Le N.T."/>
        </authorList>
    </citation>
    <scope>NUCLEOTIDE SEQUENCE</scope>
    <source>
        <strain evidence="6">RN2-1</strain>
    </source>
</reference>
<reference evidence="6" key="2">
    <citation type="submission" date="2022-10" db="EMBL/GenBank/DDBJ databases">
        <authorList>
            <person name="Trinh H.N."/>
        </authorList>
    </citation>
    <scope>NUCLEOTIDE SEQUENCE</scope>
    <source>
        <strain evidence="6">RN2-1</strain>
    </source>
</reference>
<gene>
    <name evidence="6" type="primary">flgA</name>
    <name evidence="6" type="ORF">OL599_11095</name>
</gene>
<keyword evidence="6" id="KW-0966">Cell projection</keyword>
<dbReference type="PANTHER" id="PTHR36307:SF1">
    <property type="entry name" value="FLAGELLA BASAL BODY P-RING FORMATION PROTEIN FLGA"/>
    <property type="match status" value="1"/>
</dbReference>
<dbReference type="Pfam" id="PF13144">
    <property type="entry name" value="ChapFlgA"/>
    <property type="match status" value="1"/>
</dbReference>
<evidence type="ECO:0000313" key="6">
    <source>
        <dbReference type="EMBL" id="MCW3475117.1"/>
    </source>
</evidence>
<dbReference type="EMBL" id="JAPDNT010000006">
    <property type="protein sequence ID" value="MCW3475117.1"/>
    <property type="molecule type" value="Genomic_DNA"/>
</dbReference>
<dbReference type="InterPro" id="IPR013974">
    <property type="entry name" value="SAF"/>
</dbReference>
<dbReference type="Gene3D" id="2.30.30.760">
    <property type="match status" value="1"/>
</dbReference>
<keyword evidence="3" id="KW-0574">Periplasm</keyword>
<dbReference type="AlphaFoldDB" id="A0AA41YMM0"/>
<dbReference type="Proteomes" id="UP001165679">
    <property type="component" value="Unassembled WGS sequence"/>
</dbReference>
<evidence type="ECO:0000256" key="2">
    <source>
        <dbReference type="ARBA" id="ARBA00022729"/>
    </source>
</evidence>
<dbReference type="SMART" id="SM00858">
    <property type="entry name" value="SAF"/>
    <property type="match status" value="1"/>
</dbReference>
<evidence type="ECO:0000256" key="3">
    <source>
        <dbReference type="ARBA" id="ARBA00022764"/>
    </source>
</evidence>
<sequence length="328" mass="34218">MTRSLFALLAATALASSATAATLRPLTTLDAPVVRLSDLFDDAGPGGERVLGPGPGPGARIVVEAPQLAAIARQFGLDWRPASPTDRAVLDRPGRLLPREDVVAALRSALTSAGAPDDAEIDLPGFAAPLVATESHPRSTMEQLDYDAASGRFTGLLAVTGDGMPMLRMRLSGTLQEMIELPVPVRRLLPGSIIQPGDLRMTRLRAGLARGEVVRNPAQAVGLTLRRQAVAGQPLPLAELTRPAAVQKGARVTMQLQAPGLTLLAQGQALEAGAIGDRIQVLNPASRAVVEADVTGPDRVRVAPGTLPLQPAGGRPFQYSSIAGRLVQ</sequence>
<comment type="subcellular location">
    <subcellularLocation>
        <location evidence="1">Periplasm</location>
    </subcellularLocation>
</comment>
<accession>A0AA41YMM0</accession>
<dbReference type="InterPro" id="IPR039246">
    <property type="entry name" value="Flagellar_FlgA"/>
</dbReference>
<keyword evidence="2 4" id="KW-0732">Signal</keyword>
<dbReference type="InterPro" id="IPR017585">
    <property type="entry name" value="SAF_FlgA"/>
</dbReference>
<keyword evidence="7" id="KW-1185">Reference proteome</keyword>
<dbReference type="GO" id="GO:0042597">
    <property type="term" value="C:periplasmic space"/>
    <property type="evidence" value="ECO:0007669"/>
    <property type="project" value="UniProtKB-SubCell"/>
</dbReference>
<evidence type="ECO:0000313" key="7">
    <source>
        <dbReference type="Proteomes" id="UP001165679"/>
    </source>
</evidence>
<dbReference type="NCBIfam" id="TIGR03170">
    <property type="entry name" value="flgA_cterm"/>
    <property type="match status" value="1"/>
</dbReference>
<keyword evidence="6" id="KW-0969">Cilium</keyword>
<evidence type="ECO:0000256" key="1">
    <source>
        <dbReference type="ARBA" id="ARBA00004418"/>
    </source>
</evidence>
<feature type="domain" description="SAF" evidence="5">
    <location>
        <begin position="179"/>
        <end position="241"/>
    </location>
</feature>
<comment type="caution">
    <text evidence="6">The sequence shown here is derived from an EMBL/GenBank/DDBJ whole genome shotgun (WGS) entry which is preliminary data.</text>
</comment>
<protein>
    <submittedName>
        <fullName evidence="6">Flagellar basal body P-ring formation chaperone FlgA</fullName>
    </submittedName>
</protein>